<comment type="caution">
    <text evidence="5">The sequence shown here is derived from an EMBL/GenBank/DDBJ whole genome shotgun (WGS) entry which is preliminary data.</text>
</comment>
<dbReference type="Pfam" id="PF01903">
    <property type="entry name" value="CbiX"/>
    <property type="match status" value="1"/>
</dbReference>
<dbReference type="PANTHER" id="PTHR33542:SF3">
    <property type="entry name" value="SIROHYDROCHLORIN FERROCHELATASE, CHLOROPLASTIC"/>
    <property type="match status" value="1"/>
</dbReference>
<dbReference type="Gene3D" id="3.40.50.1400">
    <property type="match status" value="2"/>
</dbReference>
<evidence type="ECO:0000256" key="2">
    <source>
        <dbReference type="ARBA" id="ARBA00022723"/>
    </source>
</evidence>
<dbReference type="EMBL" id="AZAJ01000001">
    <property type="protein sequence ID" value="ETA66898.1"/>
    <property type="molecule type" value="Genomic_DNA"/>
</dbReference>
<dbReference type="SUPFAM" id="SSF53800">
    <property type="entry name" value="Chelatase"/>
    <property type="match status" value="1"/>
</dbReference>
<dbReference type="InterPro" id="IPR002762">
    <property type="entry name" value="CbiX-like"/>
</dbReference>
<keyword evidence="2" id="KW-0479">Metal-binding</keyword>
<evidence type="ECO:0000256" key="3">
    <source>
        <dbReference type="ARBA" id="ARBA00023239"/>
    </source>
</evidence>
<evidence type="ECO:0000313" key="6">
    <source>
        <dbReference type="Proteomes" id="UP000019483"/>
    </source>
</evidence>
<protein>
    <recommendedName>
        <fullName evidence="7">Cobalamin biosynthesis protein CbiX</fullName>
    </recommendedName>
</protein>
<sequence>MVVLTISLPAGASDSSEESGSETIGVLVVAHGSTSETWCNAVRTAVEDTNLDYPIEIGFLEMVENETLPDAVDKLEEQGVTKIVAVPLFISSNSGHIGEIQYILGLTSEAPEEGLVQVDTESEIIMTGAMDDHSFIAKIIADRAAELVQDAENETVILALHGTTGEDLEGWNESSASLSDKAKLILRHSMGINIEDVRYGFINVDESNEELTSFEISNVVSNVSESSHAIIIPVFACEGYYTNTKIPRLLEDMDYSYPEEGSRALIPHSNVGDWIEVMVARELSYPEISIYDDEELVTISFDDLEACLCGVCAYRSSLEAFSFEDVWEGIPHRGDVSIISAHPSDGHEEVFLYILGNLTEDYTIDAPEGTDETYIIPENYDYTFIQKSSGDSIEVSISDDVFYDNMYELRTKAKLGTATAEEKSAFKLLKSMMQEKMTYGPSEELFDVSTSLSDGLPISSGWNFISVPSELNDASVDSVFEDIEYDVVLYYNTSSGMWEQGGVDFTELEPLKAYWIKNSLGYSQFVSSDKLKPAVPAVPATISLHKGWNAIGYSDAADSLSAKMTLQSMDDSYSLIKGPYYSETMSYGYVGHNGETGVISGSHVGTDSFEMAPYNGYWILVTQETILYGF</sequence>
<keyword evidence="4" id="KW-0170">Cobalt</keyword>
<organism evidence="5 6">
    <name type="scientific">Methanolobus tindarius DSM 2278</name>
    <dbReference type="NCBI Taxonomy" id="1090322"/>
    <lineage>
        <taxon>Archaea</taxon>
        <taxon>Methanobacteriati</taxon>
        <taxon>Methanobacteriota</taxon>
        <taxon>Stenosarchaea group</taxon>
        <taxon>Methanomicrobia</taxon>
        <taxon>Methanosarcinales</taxon>
        <taxon>Methanosarcinaceae</taxon>
        <taxon>Methanolobus</taxon>
    </lineage>
</organism>
<dbReference type="InterPro" id="IPR050963">
    <property type="entry name" value="Sirohydro_Cobaltochel/CbiX"/>
</dbReference>
<dbReference type="GO" id="GO:0046872">
    <property type="term" value="F:metal ion binding"/>
    <property type="evidence" value="ECO:0007669"/>
    <property type="project" value="UniProtKB-KW"/>
</dbReference>
<dbReference type="PANTHER" id="PTHR33542">
    <property type="entry name" value="SIROHYDROCHLORIN FERROCHELATASE, CHLOROPLASTIC"/>
    <property type="match status" value="1"/>
</dbReference>
<accession>W9DP44</accession>
<gene>
    <name evidence="5" type="ORF">MettiDRAFT_0301</name>
</gene>
<name>W9DP44_METTI</name>
<dbReference type="GO" id="GO:0016829">
    <property type="term" value="F:lyase activity"/>
    <property type="evidence" value="ECO:0007669"/>
    <property type="project" value="UniProtKB-KW"/>
</dbReference>
<evidence type="ECO:0000256" key="1">
    <source>
        <dbReference type="ARBA" id="ARBA00022573"/>
    </source>
</evidence>
<reference evidence="5 6" key="1">
    <citation type="submission" date="2013-08" db="EMBL/GenBank/DDBJ databases">
        <authorList>
            <consortium name="DOE Joint Genome Institute"/>
            <person name="Eisen J."/>
            <person name="Huntemann M."/>
            <person name="Han J."/>
            <person name="Chen A."/>
            <person name="Kyrpides N."/>
            <person name="Mavromatis K."/>
            <person name="Markowitz V."/>
            <person name="Palaniappan K."/>
            <person name="Ivanova N."/>
            <person name="Schaumberg A."/>
            <person name="Pati A."/>
            <person name="Liolios K."/>
            <person name="Nordberg H.P."/>
            <person name="Cantor M.N."/>
            <person name="Hua S.X."/>
            <person name="Woyke T."/>
        </authorList>
    </citation>
    <scope>NUCLEOTIDE SEQUENCE [LARGE SCALE GENOMIC DNA]</scope>
    <source>
        <strain evidence="5 6">DSM 2278</strain>
    </source>
</reference>
<keyword evidence="3" id="KW-0456">Lyase</keyword>
<evidence type="ECO:0008006" key="7">
    <source>
        <dbReference type="Google" id="ProtNLM"/>
    </source>
</evidence>
<dbReference type="CDD" id="cd03416">
    <property type="entry name" value="CbiX_SirB_N"/>
    <property type="match status" value="1"/>
</dbReference>
<keyword evidence="1" id="KW-0169">Cobalamin biosynthesis</keyword>
<evidence type="ECO:0000313" key="5">
    <source>
        <dbReference type="EMBL" id="ETA66898.1"/>
    </source>
</evidence>
<dbReference type="AlphaFoldDB" id="W9DP44"/>
<evidence type="ECO:0000256" key="4">
    <source>
        <dbReference type="ARBA" id="ARBA00023285"/>
    </source>
</evidence>
<keyword evidence="6" id="KW-1185">Reference proteome</keyword>
<dbReference type="STRING" id="1090322.MettiDRAFT_0301"/>
<dbReference type="GO" id="GO:0009236">
    <property type="term" value="P:cobalamin biosynthetic process"/>
    <property type="evidence" value="ECO:0007669"/>
    <property type="project" value="UniProtKB-KW"/>
</dbReference>
<dbReference type="Proteomes" id="UP000019483">
    <property type="component" value="Unassembled WGS sequence"/>
</dbReference>
<proteinExistence type="predicted"/>